<comment type="caution">
    <text evidence="5">The sequence shown here is derived from an EMBL/GenBank/DDBJ whole genome shotgun (WGS) entry which is preliminary data.</text>
</comment>
<feature type="signal peptide" evidence="3">
    <location>
        <begin position="1"/>
        <end position="28"/>
    </location>
</feature>
<dbReference type="PRINTS" id="PR00092">
    <property type="entry name" value="TYROSINASE"/>
</dbReference>
<dbReference type="GO" id="GO:0046872">
    <property type="term" value="F:metal ion binding"/>
    <property type="evidence" value="ECO:0007669"/>
    <property type="project" value="UniProtKB-KW"/>
</dbReference>
<gene>
    <name evidence="5" type="ORF">GCM10007067_22680</name>
</gene>
<dbReference type="PANTHER" id="PTHR11474:SF76">
    <property type="entry name" value="SHKT DOMAIN-CONTAINING PROTEIN"/>
    <property type="match status" value="1"/>
</dbReference>
<dbReference type="RefSeq" id="WP_189456588.1">
    <property type="nucleotide sequence ID" value="NZ_BMYD01000003.1"/>
</dbReference>
<name>A0A918T1K9_9GAMM</name>
<keyword evidence="6" id="KW-1185">Reference proteome</keyword>
<evidence type="ECO:0000313" key="6">
    <source>
        <dbReference type="Proteomes" id="UP000646426"/>
    </source>
</evidence>
<dbReference type="InterPro" id="IPR006311">
    <property type="entry name" value="TAT_signal"/>
</dbReference>
<reference evidence="5" key="2">
    <citation type="submission" date="2020-09" db="EMBL/GenBank/DDBJ databases">
        <authorList>
            <person name="Sun Q."/>
            <person name="Kim S."/>
        </authorList>
    </citation>
    <scope>NUCLEOTIDE SEQUENCE</scope>
    <source>
        <strain evidence="5">KCTC 23077</strain>
    </source>
</reference>
<accession>A0A918T1K9</accession>
<dbReference type="InterPro" id="IPR002227">
    <property type="entry name" value="Tyrosinase_Cu-bd"/>
</dbReference>
<dbReference type="Pfam" id="PF00264">
    <property type="entry name" value="Tyrosinase"/>
    <property type="match status" value="1"/>
</dbReference>
<evidence type="ECO:0000313" key="5">
    <source>
        <dbReference type="EMBL" id="GHA83979.1"/>
    </source>
</evidence>
<dbReference type="PROSITE" id="PS00498">
    <property type="entry name" value="TYROSINASE_2"/>
    <property type="match status" value="1"/>
</dbReference>
<keyword evidence="2" id="KW-0186">Copper</keyword>
<proteinExistence type="predicted"/>
<dbReference type="SUPFAM" id="SSF48056">
    <property type="entry name" value="Di-copper centre-containing domain"/>
    <property type="match status" value="1"/>
</dbReference>
<evidence type="ECO:0000256" key="2">
    <source>
        <dbReference type="ARBA" id="ARBA00023008"/>
    </source>
</evidence>
<dbReference type="EMBL" id="BMYD01000003">
    <property type="protein sequence ID" value="GHA83979.1"/>
    <property type="molecule type" value="Genomic_DNA"/>
</dbReference>
<feature type="domain" description="Tyrosinase copper-binding" evidence="4">
    <location>
        <begin position="251"/>
        <end position="262"/>
    </location>
</feature>
<dbReference type="InterPro" id="IPR008922">
    <property type="entry name" value="Di-copper_centre_dom_sf"/>
</dbReference>
<keyword evidence="3" id="KW-0732">Signal</keyword>
<feature type="chain" id="PRO_5038100395" description="Tyrosinase copper-binding domain-containing protein" evidence="3">
    <location>
        <begin position="29"/>
        <end position="493"/>
    </location>
</feature>
<dbReference type="PROSITE" id="PS51318">
    <property type="entry name" value="TAT"/>
    <property type="match status" value="1"/>
</dbReference>
<evidence type="ECO:0000256" key="1">
    <source>
        <dbReference type="ARBA" id="ARBA00022723"/>
    </source>
</evidence>
<dbReference type="Proteomes" id="UP000646426">
    <property type="component" value="Unassembled WGS sequence"/>
</dbReference>
<sequence length="493" mass="54451">MQSPSRRNFVRGLATVPFGLWLASNAYASTHHIRYDIATPEGQEMLKVFAEAVKLMKARSEADPRSWTWQWYTHFVAGNTTKTNELTRVFGDTASPMRALADEMWNTCQSHAGQNANNFLPWHRIYVWYMEQIVRDLTGRPDFTLPYWNYTSHDPAKRGVVPAQFRMATDPVFGSLYRSNRTSLANTGKPIHQAQPTDSMDISAAMAAANYSTVGEVQGFCRAIDSGIHGQIHVLTGTTSNMGKISYAAQDPLFWVHHANVDRLWASWNRNGGLNPSSGTWQDRSFVFVDRVGQRVLGKLRDFFDCGVLGYGYDRLVASNGHEDGTMSTFSARSAASGPATRVPERIASAASVELGARPVRTQLKLGQGKPLTALDPSGRRRTYLVVKDLHTWAQPEVLYHLYLTPRGSGPARALHVGTINFFDAEFHDHGTPKLDEALGENFYSFDVTPVLQQLARNGAMRPDAPLELTVAPGGSPAAGAKPLVGSIGLVWQ</sequence>
<dbReference type="Gene3D" id="1.10.1280.10">
    <property type="entry name" value="Di-copper center containing domain from catechol oxidase"/>
    <property type="match status" value="1"/>
</dbReference>
<protein>
    <recommendedName>
        <fullName evidence="4">Tyrosinase copper-binding domain-containing protein</fullName>
    </recommendedName>
</protein>
<evidence type="ECO:0000259" key="4">
    <source>
        <dbReference type="PROSITE" id="PS00498"/>
    </source>
</evidence>
<dbReference type="GO" id="GO:0016491">
    <property type="term" value="F:oxidoreductase activity"/>
    <property type="evidence" value="ECO:0007669"/>
    <property type="project" value="InterPro"/>
</dbReference>
<evidence type="ECO:0000256" key="3">
    <source>
        <dbReference type="SAM" id="SignalP"/>
    </source>
</evidence>
<organism evidence="5 6">
    <name type="scientific">Cognatilysobacter bugurensis</name>
    <dbReference type="NCBI Taxonomy" id="543356"/>
    <lineage>
        <taxon>Bacteria</taxon>
        <taxon>Pseudomonadati</taxon>
        <taxon>Pseudomonadota</taxon>
        <taxon>Gammaproteobacteria</taxon>
        <taxon>Lysobacterales</taxon>
        <taxon>Lysobacteraceae</taxon>
        <taxon>Cognatilysobacter</taxon>
    </lineage>
</organism>
<dbReference type="InterPro" id="IPR050316">
    <property type="entry name" value="Tyrosinase/Hemocyanin"/>
</dbReference>
<reference evidence="5" key="1">
    <citation type="journal article" date="2014" name="Int. J. Syst. Evol. Microbiol.">
        <title>Complete genome sequence of Corynebacterium casei LMG S-19264T (=DSM 44701T), isolated from a smear-ripened cheese.</title>
        <authorList>
            <consortium name="US DOE Joint Genome Institute (JGI-PGF)"/>
            <person name="Walter F."/>
            <person name="Albersmeier A."/>
            <person name="Kalinowski J."/>
            <person name="Ruckert C."/>
        </authorList>
    </citation>
    <scope>NUCLEOTIDE SEQUENCE</scope>
    <source>
        <strain evidence="5">KCTC 23077</strain>
    </source>
</reference>
<dbReference type="AlphaFoldDB" id="A0A918T1K9"/>
<keyword evidence="1" id="KW-0479">Metal-binding</keyword>
<dbReference type="PANTHER" id="PTHR11474">
    <property type="entry name" value="TYROSINASE FAMILY MEMBER"/>
    <property type="match status" value="1"/>
</dbReference>